<sequence>MKKQTKKKKRKQTAWIKHVLNYKKKHPNKTFGESMKLAKASYNPNRK</sequence>
<name>A0A0F8WL35_9ZZZZ</name>
<dbReference type="EMBL" id="LAZR01064403">
    <property type="protein sequence ID" value="KKK57587.1"/>
    <property type="molecule type" value="Genomic_DNA"/>
</dbReference>
<proteinExistence type="predicted"/>
<evidence type="ECO:0000313" key="1">
    <source>
        <dbReference type="EMBL" id="KKK57587.1"/>
    </source>
</evidence>
<protein>
    <submittedName>
        <fullName evidence="1">Uncharacterized protein</fullName>
    </submittedName>
</protein>
<dbReference type="AlphaFoldDB" id="A0A0F8WL35"/>
<reference evidence="1" key="1">
    <citation type="journal article" date="2015" name="Nature">
        <title>Complex archaea that bridge the gap between prokaryotes and eukaryotes.</title>
        <authorList>
            <person name="Spang A."/>
            <person name="Saw J.H."/>
            <person name="Jorgensen S.L."/>
            <person name="Zaremba-Niedzwiedzka K."/>
            <person name="Martijn J."/>
            <person name="Lind A.E."/>
            <person name="van Eijk R."/>
            <person name="Schleper C."/>
            <person name="Guy L."/>
            <person name="Ettema T.J."/>
        </authorList>
    </citation>
    <scope>NUCLEOTIDE SEQUENCE</scope>
</reference>
<comment type="caution">
    <text evidence="1">The sequence shown here is derived from an EMBL/GenBank/DDBJ whole genome shotgun (WGS) entry which is preliminary data.</text>
</comment>
<accession>A0A0F8WL35</accession>
<gene>
    <name evidence="1" type="ORF">LCGC14_3052950</name>
</gene>
<organism evidence="1">
    <name type="scientific">marine sediment metagenome</name>
    <dbReference type="NCBI Taxonomy" id="412755"/>
    <lineage>
        <taxon>unclassified sequences</taxon>
        <taxon>metagenomes</taxon>
        <taxon>ecological metagenomes</taxon>
    </lineage>
</organism>